<accession>A0A9W8LNH1</accession>
<dbReference type="CDD" id="cd12344">
    <property type="entry name" value="RRM1_SECp43_like"/>
    <property type="match status" value="1"/>
</dbReference>
<evidence type="ECO:0000259" key="4">
    <source>
        <dbReference type="PROSITE" id="PS50102"/>
    </source>
</evidence>
<keyword evidence="1" id="KW-0677">Repeat</keyword>
<dbReference type="SMART" id="SM00360">
    <property type="entry name" value="RRM"/>
    <property type="match status" value="2"/>
</dbReference>
<evidence type="ECO:0000256" key="2">
    <source>
        <dbReference type="ARBA" id="ARBA00022884"/>
    </source>
</evidence>
<dbReference type="SUPFAM" id="SSF54928">
    <property type="entry name" value="RNA-binding domain, RBD"/>
    <property type="match status" value="2"/>
</dbReference>
<dbReference type="CDD" id="cd12345">
    <property type="entry name" value="RRM2_SECp43_like"/>
    <property type="match status" value="1"/>
</dbReference>
<evidence type="ECO:0000313" key="6">
    <source>
        <dbReference type="Proteomes" id="UP001140094"/>
    </source>
</evidence>
<organism evidence="5 6">
    <name type="scientific">Coemansia guatemalensis</name>
    <dbReference type="NCBI Taxonomy" id="2761395"/>
    <lineage>
        <taxon>Eukaryota</taxon>
        <taxon>Fungi</taxon>
        <taxon>Fungi incertae sedis</taxon>
        <taxon>Zoopagomycota</taxon>
        <taxon>Kickxellomycotina</taxon>
        <taxon>Kickxellomycetes</taxon>
        <taxon>Kickxellales</taxon>
        <taxon>Kickxellaceae</taxon>
        <taxon>Coemansia</taxon>
    </lineage>
</organism>
<dbReference type="GO" id="GO:0005829">
    <property type="term" value="C:cytosol"/>
    <property type="evidence" value="ECO:0007669"/>
    <property type="project" value="TreeGrafter"/>
</dbReference>
<gene>
    <name evidence="5" type="ORF">H4R20_006632</name>
</gene>
<dbReference type="EMBL" id="JANBUO010003013">
    <property type="protein sequence ID" value="KAJ2793137.1"/>
    <property type="molecule type" value="Genomic_DNA"/>
</dbReference>
<evidence type="ECO:0000313" key="5">
    <source>
        <dbReference type="EMBL" id="KAJ2793137.1"/>
    </source>
</evidence>
<keyword evidence="2 3" id="KW-0694">RNA-binding</keyword>
<dbReference type="Pfam" id="PF00076">
    <property type="entry name" value="RRM_1"/>
    <property type="match status" value="2"/>
</dbReference>
<evidence type="ECO:0000256" key="3">
    <source>
        <dbReference type="PROSITE-ProRule" id="PRU00176"/>
    </source>
</evidence>
<dbReference type="PROSITE" id="PS50102">
    <property type="entry name" value="RRM"/>
    <property type="match status" value="2"/>
</dbReference>
<keyword evidence="6" id="KW-1185">Reference proteome</keyword>
<comment type="caution">
    <text evidence="5">The sequence shown here is derived from an EMBL/GenBank/DDBJ whole genome shotgun (WGS) entry which is preliminary data.</text>
</comment>
<dbReference type="AlphaFoldDB" id="A0A9W8LNH1"/>
<dbReference type="Gene3D" id="3.30.70.330">
    <property type="match status" value="2"/>
</dbReference>
<dbReference type="FunFam" id="3.30.70.330:FF:000159">
    <property type="entry name" value="tRNA selenocysteine 1-associated protein 1"/>
    <property type="match status" value="1"/>
</dbReference>
<sequence>MAYPTPFALQKQSSDVYLAYGNAEPRDAAGSVDPGLISSNGMRAPALVHSSSQHHLAAPRPHAGMATSAYYTASSAAQQMAPMMASAVAGGVSAMASPAHYQVHPQQALGSAGEAPVQLWMGDIEPWMDESYIRRIWAHMGEMVVVKMIRDRLTGGAANYCFLELPSQAEAERMLALYNGKAMPQPHDRVFRLNWAAGPTGPSLLSTPLEGGGVSGGLAFLGGAGQAPAAAAAVNGGASTGLAFPGGAMQTPAAASNGGATEGAEYSLFVGDLAPEVTDVQLAQEFRCRYASVRTAKVVTDPVTQQARGYGFVRFSDEADHQRALAEMQGYVIGTRAIRVSTATPKRT</sequence>
<feature type="non-terminal residue" evidence="5">
    <location>
        <position position="348"/>
    </location>
</feature>
<name>A0A9W8LNH1_9FUNG</name>
<proteinExistence type="predicted"/>
<dbReference type="InterPro" id="IPR035979">
    <property type="entry name" value="RBD_domain_sf"/>
</dbReference>
<dbReference type="PANTHER" id="PTHR47640:SF10">
    <property type="entry name" value="TRNA SELENOCYSTEINE 1-ASSOCIATED PROTEIN 1-RELATED"/>
    <property type="match status" value="1"/>
</dbReference>
<dbReference type="GO" id="GO:0003729">
    <property type="term" value="F:mRNA binding"/>
    <property type="evidence" value="ECO:0007669"/>
    <property type="project" value="InterPro"/>
</dbReference>
<dbReference type="InterPro" id="IPR012677">
    <property type="entry name" value="Nucleotide-bd_a/b_plait_sf"/>
</dbReference>
<dbReference type="OrthoDB" id="446113at2759"/>
<dbReference type="InterPro" id="IPR000504">
    <property type="entry name" value="RRM_dom"/>
</dbReference>
<reference evidence="5" key="1">
    <citation type="submission" date="2022-07" db="EMBL/GenBank/DDBJ databases">
        <title>Phylogenomic reconstructions and comparative analyses of Kickxellomycotina fungi.</title>
        <authorList>
            <person name="Reynolds N.K."/>
            <person name="Stajich J.E."/>
            <person name="Barry K."/>
            <person name="Grigoriev I.V."/>
            <person name="Crous P."/>
            <person name="Smith M.E."/>
        </authorList>
    </citation>
    <scope>NUCLEOTIDE SEQUENCE</scope>
    <source>
        <strain evidence="5">NRRL 1565</strain>
    </source>
</reference>
<dbReference type="Proteomes" id="UP001140094">
    <property type="component" value="Unassembled WGS sequence"/>
</dbReference>
<evidence type="ECO:0000256" key="1">
    <source>
        <dbReference type="ARBA" id="ARBA00022737"/>
    </source>
</evidence>
<protein>
    <recommendedName>
        <fullName evidence="4">RRM domain-containing protein</fullName>
    </recommendedName>
</protein>
<feature type="domain" description="RRM" evidence="4">
    <location>
        <begin position="266"/>
        <end position="345"/>
    </location>
</feature>
<dbReference type="GO" id="GO:0006376">
    <property type="term" value="P:mRNA splice site recognition"/>
    <property type="evidence" value="ECO:0007669"/>
    <property type="project" value="TreeGrafter"/>
</dbReference>
<dbReference type="InterPro" id="IPR050825">
    <property type="entry name" value="RBM42_RBP45_47-like"/>
</dbReference>
<feature type="domain" description="RRM" evidence="4">
    <location>
        <begin position="117"/>
        <end position="198"/>
    </location>
</feature>
<dbReference type="PANTHER" id="PTHR47640">
    <property type="entry name" value="TRNA SELENOCYSTEINE 1-ASSOCIATED PROTEIN 1-RELATED-RELATED"/>
    <property type="match status" value="1"/>
</dbReference>